<dbReference type="RefSeq" id="WP_247811993.1">
    <property type="nucleotide sequence ID" value="NZ_CP095855.1"/>
</dbReference>
<evidence type="ECO:0000313" key="4">
    <source>
        <dbReference type="EMBL" id="UPK69726.1"/>
    </source>
</evidence>
<evidence type="ECO:0000256" key="2">
    <source>
        <dbReference type="SAM" id="MobiDB-lite"/>
    </source>
</evidence>
<dbReference type="InterPro" id="IPR001375">
    <property type="entry name" value="Peptidase_S9_cat"/>
</dbReference>
<dbReference type="Pfam" id="PF00326">
    <property type="entry name" value="Peptidase_S9"/>
    <property type="match status" value="1"/>
</dbReference>
<gene>
    <name evidence="4" type="ORF">MYF79_00295</name>
</gene>
<sequence>MEFKNADQPTLSNNSKYFLALLPGDTLVILNLFTHAKELVANVVSFEMDNNGNNQWIKYSLVGDSGAMVIRKLDGKKKYQYTNIYESHFSAGGGEILMRDSLGLYVVTLKTNERVRIPESSDAKRAILDASGTQVAFLTDDDLGNRSIKYFKQGDRTSRILVDKKNIDLCGKSRISDNILNFTSDGQRLFFSYKYSEDVSQIDNRVLVWSYKDKVLKPKELIYRRRATDNSYCAVVDINSTHILLLENYELELAEGVLENNHFALLKSKINENEYYWNNQSQSLYLMSFESGRKTKLAELKYPGFQRPSLIQKERFVVWFDSKEAKFYSFNTQSQSKIDICALIPNKLSISERGEADKIRERRFAYGLQEIDRDGNYVFIYDCYDIWKVDLLGGKNPINITKGLGKANSIRFRIVPDKKYPLPYRRDMILLYAFNMRTKENGFWEAYSSSVGEPSKLIMDSKVYYFKPTSILVSANVAEDPSQFKPIKSKDKQAFIVRRMSTKESPNLYYTRDFHSFSAVSDIHPEKEYIWPESQLITWTLPDGLKCDGVLYKPQDFDSSRKYPVIFNYYERRSENLNGYKTPELFSHNVNIPWFVSREYLVFEPDFYYRTGEVATNIINTIESSIKRLDSIPYVDTKRMAAQGQSFGGYETNVIITGTTLFKAACEMAGPTNIISEYNSLRPSGDNNQTSSDNGQRNIGVSPWENPEIFIRNSPVLHIGKIQTPLLIIHNPDDESISYNQALELFLGMRRANKKVWMLEYKDEDHTVSNSENQLDLTIRIQQFFDYYLKATSVPIWMVNGNTSFSGLELDSSNTIP</sequence>
<keyword evidence="1" id="KW-0378">Hydrolase</keyword>
<evidence type="ECO:0000259" key="3">
    <source>
        <dbReference type="Pfam" id="PF00326"/>
    </source>
</evidence>
<proteinExistence type="predicted"/>
<protein>
    <submittedName>
        <fullName evidence="4">Prolyl oligopeptidase family serine peptidase</fullName>
    </submittedName>
</protein>
<organism evidence="4 5">
    <name type="scientific">Chitinophaga filiformis</name>
    <name type="common">Myxococcus filiformis</name>
    <name type="synonym">Flexibacter filiformis</name>
    <dbReference type="NCBI Taxonomy" id="104663"/>
    <lineage>
        <taxon>Bacteria</taxon>
        <taxon>Pseudomonadati</taxon>
        <taxon>Bacteroidota</taxon>
        <taxon>Chitinophagia</taxon>
        <taxon>Chitinophagales</taxon>
        <taxon>Chitinophagaceae</taxon>
        <taxon>Chitinophaga</taxon>
    </lineage>
</organism>
<feature type="domain" description="Peptidase S9 prolyl oligopeptidase catalytic" evidence="3">
    <location>
        <begin position="628"/>
        <end position="791"/>
    </location>
</feature>
<accession>A0ABY4I0W3</accession>
<dbReference type="PANTHER" id="PTHR42776">
    <property type="entry name" value="SERINE PEPTIDASE S9 FAMILY MEMBER"/>
    <property type="match status" value="1"/>
</dbReference>
<dbReference type="InterPro" id="IPR029058">
    <property type="entry name" value="AB_hydrolase_fold"/>
</dbReference>
<dbReference type="SUPFAM" id="SSF53474">
    <property type="entry name" value="alpha/beta-Hydrolases"/>
    <property type="match status" value="1"/>
</dbReference>
<evidence type="ECO:0000256" key="1">
    <source>
        <dbReference type="ARBA" id="ARBA00022801"/>
    </source>
</evidence>
<dbReference type="EMBL" id="CP095855">
    <property type="protein sequence ID" value="UPK69726.1"/>
    <property type="molecule type" value="Genomic_DNA"/>
</dbReference>
<reference evidence="4 5" key="1">
    <citation type="submission" date="2022-04" db="EMBL/GenBank/DDBJ databases">
        <title>The arsenic-methylating capacity of Chitinophaga filiformis YT5 during chitin decomposition.</title>
        <authorList>
            <person name="Chen G."/>
            <person name="Liang Y."/>
        </authorList>
    </citation>
    <scope>NUCLEOTIDE SEQUENCE [LARGE SCALE GENOMIC DNA]</scope>
    <source>
        <strain evidence="4 5">YT5</strain>
    </source>
</reference>
<name>A0ABY4I0W3_CHIFI</name>
<keyword evidence="5" id="KW-1185">Reference proteome</keyword>
<dbReference type="PANTHER" id="PTHR42776:SF27">
    <property type="entry name" value="DIPEPTIDYL PEPTIDASE FAMILY MEMBER 6"/>
    <property type="match status" value="1"/>
</dbReference>
<feature type="region of interest" description="Disordered" evidence="2">
    <location>
        <begin position="679"/>
        <end position="701"/>
    </location>
</feature>
<feature type="compositionally biased region" description="Polar residues" evidence="2">
    <location>
        <begin position="679"/>
        <end position="699"/>
    </location>
</feature>
<dbReference type="Proteomes" id="UP000830198">
    <property type="component" value="Chromosome"/>
</dbReference>
<evidence type="ECO:0000313" key="5">
    <source>
        <dbReference type="Proteomes" id="UP000830198"/>
    </source>
</evidence>
<dbReference type="SUPFAM" id="SSF82171">
    <property type="entry name" value="DPP6 N-terminal domain-like"/>
    <property type="match status" value="1"/>
</dbReference>
<dbReference type="Gene3D" id="3.40.50.1820">
    <property type="entry name" value="alpha/beta hydrolase"/>
    <property type="match status" value="1"/>
</dbReference>